<evidence type="ECO:0000313" key="2">
    <source>
        <dbReference type="Proteomes" id="UP001605990"/>
    </source>
</evidence>
<dbReference type="EMBL" id="JBIENY010000474">
    <property type="protein sequence ID" value="MFG6300175.1"/>
    <property type="molecule type" value="Genomic_DNA"/>
</dbReference>
<dbReference type="Proteomes" id="UP001605990">
    <property type="component" value="Unassembled WGS sequence"/>
</dbReference>
<proteinExistence type="predicted"/>
<protein>
    <submittedName>
        <fullName evidence="1">Uncharacterized protein</fullName>
    </submittedName>
</protein>
<keyword evidence="2" id="KW-1185">Reference proteome</keyword>
<name>A0ABW7EAI7_STRRO</name>
<reference evidence="1 2" key="1">
    <citation type="submission" date="2024-10" db="EMBL/GenBank/DDBJ databases">
        <title>Draft genome assembly of a novel steroid transforming actinomycete isolated from African clawed frog Xenopus laevis.</title>
        <authorList>
            <person name="Bragin E."/>
            <person name="Kollerov V."/>
            <person name="Donova M.V."/>
        </authorList>
    </citation>
    <scope>NUCLEOTIDE SEQUENCE [LARGE SCALE GENOMIC DNA]</scope>
    <source>
        <strain evidence="1 2">MTOC-St3</strain>
    </source>
</reference>
<evidence type="ECO:0000313" key="1">
    <source>
        <dbReference type="EMBL" id="MFG6300175.1"/>
    </source>
</evidence>
<gene>
    <name evidence="1" type="ORF">ACGU38_33090</name>
</gene>
<accession>A0ABW7EAI7</accession>
<sequence>MTAELLPAPDPEAAAFFADARAALTSPRQTAAPTRLLLSDLSSMPDGPEAVRPDVMEPRLTAYALYETVLKRHKARQLAAQATTCEATGLGTRQWHSCREAAVLALLAAAEEHAPAEDRPWHAARLNLYATAHGLQGWYRDHSGGRLRIHVNHIRRRADRGQGRHHVLDAGPLHGPLRYWVVDRDAGCPVYRSHSGNVAHQWIGEAEAA</sequence>
<dbReference type="RefSeq" id="WP_394395768.1">
    <property type="nucleotide sequence ID" value="NZ_JBIENY010000474.1"/>
</dbReference>
<organism evidence="1 2">
    <name type="scientific">Streptomyces rochei</name>
    <name type="common">Streptomyces parvullus</name>
    <dbReference type="NCBI Taxonomy" id="1928"/>
    <lineage>
        <taxon>Bacteria</taxon>
        <taxon>Bacillati</taxon>
        <taxon>Actinomycetota</taxon>
        <taxon>Actinomycetes</taxon>
        <taxon>Kitasatosporales</taxon>
        <taxon>Streptomycetaceae</taxon>
        <taxon>Streptomyces</taxon>
        <taxon>Streptomyces rochei group</taxon>
    </lineage>
</organism>
<comment type="caution">
    <text evidence="1">The sequence shown here is derived from an EMBL/GenBank/DDBJ whole genome shotgun (WGS) entry which is preliminary data.</text>
</comment>